<keyword evidence="1" id="KW-0472">Membrane</keyword>
<comment type="caution">
    <text evidence="2">The sequence shown here is derived from an EMBL/GenBank/DDBJ whole genome shotgun (WGS) entry which is preliminary data.</text>
</comment>
<organism evidence="2 3">
    <name type="scientific">Allohahella marinimesophila</name>
    <dbReference type="NCBI Taxonomy" id="1054972"/>
    <lineage>
        <taxon>Bacteria</taxon>
        <taxon>Pseudomonadati</taxon>
        <taxon>Pseudomonadota</taxon>
        <taxon>Gammaproteobacteria</taxon>
        <taxon>Oceanospirillales</taxon>
        <taxon>Hahellaceae</taxon>
        <taxon>Allohahella</taxon>
    </lineage>
</organism>
<keyword evidence="1" id="KW-0812">Transmembrane</keyword>
<keyword evidence="3" id="KW-1185">Reference proteome</keyword>
<sequence>MNAAFSLLTNKHVVIAMIVAPILAILAYLGTDAMVSEKPALPEVDESYPLVAHSNCRYESGLCELENGDLLITLRFDAERPALSLTSSHAIDAAFVQIGTEVQEPPTIMRPAQGETAESGKLWQLELASMPSEEELLRLVVVRKGSRFFVETGTAFSVYDNGFGVSKQR</sequence>
<name>A0ABP7PCI3_9GAMM</name>
<feature type="transmembrane region" description="Helical" evidence="1">
    <location>
        <begin position="12"/>
        <end position="29"/>
    </location>
</feature>
<dbReference type="EMBL" id="BAABBO010000009">
    <property type="protein sequence ID" value="GAA3963389.1"/>
    <property type="molecule type" value="Genomic_DNA"/>
</dbReference>
<dbReference type="Proteomes" id="UP001501337">
    <property type="component" value="Unassembled WGS sequence"/>
</dbReference>
<dbReference type="RefSeq" id="WP_344806136.1">
    <property type="nucleotide sequence ID" value="NZ_BAABBO010000009.1"/>
</dbReference>
<accession>A0ABP7PCI3</accession>
<evidence type="ECO:0000256" key="1">
    <source>
        <dbReference type="SAM" id="Phobius"/>
    </source>
</evidence>
<evidence type="ECO:0000313" key="3">
    <source>
        <dbReference type="Proteomes" id="UP001501337"/>
    </source>
</evidence>
<proteinExistence type="predicted"/>
<keyword evidence="1" id="KW-1133">Transmembrane helix</keyword>
<evidence type="ECO:0000313" key="2">
    <source>
        <dbReference type="EMBL" id="GAA3963389.1"/>
    </source>
</evidence>
<protein>
    <submittedName>
        <fullName evidence="2">Uncharacterized protein</fullName>
    </submittedName>
</protein>
<gene>
    <name evidence="2" type="ORF">GCM10022278_21500</name>
</gene>
<reference evidence="3" key="1">
    <citation type="journal article" date="2019" name="Int. J. Syst. Evol. Microbiol.">
        <title>The Global Catalogue of Microorganisms (GCM) 10K type strain sequencing project: providing services to taxonomists for standard genome sequencing and annotation.</title>
        <authorList>
            <consortium name="The Broad Institute Genomics Platform"/>
            <consortium name="The Broad Institute Genome Sequencing Center for Infectious Disease"/>
            <person name="Wu L."/>
            <person name="Ma J."/>
        </authorList>
    </citation>
    <scope>NUCLEOTIDE SEQUENCE [LARGE SCALE GENOMIC DNA]</scope>
    <source>
        <strain evidence="3">JCM 17555</strain>
    </source>
</reference>